<dbReference type="Proteomes" id="UP000006565">
    <property type="component" value="Chromosome"/>
</dbReference>
<dbReference type="CDD" id="cd01335">
    <property type="entry name" value="Radical_SAM"/>
    <property type="match status" value="1"/>
</dbReference>
<dbReference type="GO" id="GO:0046872">
    <property type="term" value="F:metal ion binding"/>
    <property type="evidence" value="ECO:0007669"/>
    <property type="project" value="UniProtKB-KW"/>
</dbReference>
<accession>E1RK86</accession>
<gene>
    <name evidence="8" type="ordered locus">Mpet_2151</name>
</gene>
<dbReference type="HOGENOM" id="CLU_600805_0_0_2"/>
<evidence type="ECO:0000256" key="1">
    <source>
        <dbReference type="ARBA" id="ARBA00001966"/>
    </source>
</evidence>
<dbReference type="RefSeq" id="WP_013330076.1">
    <property type="nucleotide sequence ID" value="NC_014507.1"/>
</dbReference>
<dbReference type="PROSITE" id="PS01278">
    <property type="entry name" value="MTTASE_RADICAL"/>
    <property type="match status" value="1"/>
</dbReference>
<dbReference type="InterPro" id="IPR006638">
    <property type="entry name" value="Elp3/MiaA/NifB-like_rSAM"/>
</dbReference>
<dbReference type="InterPro" id="IPR058240">
    <property type="entry name" value="rSAM_sf"/>
</dbReference>
<evidence type="ECO:0000313" key="9">
    <source>
        <dbReference type="Proteomes" id="UP000006565"/>
    </source>
</evidence>
<dbReference type="Gene3D" id="3.80.30.20">
    <property type="entry name" value="tm_1862 like domain"/>
    <property type="match status" value="1"/>
</dbReference>
<dbReference type="GO" id="GO:0003824">
    <property type="term" value="F:catalytic activity"/>
    <property type="evidence" value="ECO:0007669"/>
    <property type="project" value="InterPro"/>
</dbReference>
<dbReference type="AlphaFoldDB" id="E1RK86"/>
<dbReference type="Pfam" id="PF04055">
    <property type="entry name" value="Radical_SAM"/>
    <property type="match status" value="1"/>
</dbReference>
<keyword evidence="5" id="KW-0408">Iron</keyword>
<keyword evidence="6" id="KW-0411">Iron-sulfur</keyword>
<keyword evidence="9" id="KW-1185">Reference proteome</keyword>
<evidence type="ECO:0000256" key="4">
    <source>
        <dbReference type="ARBA" id="ARBA00022723"/>
    </source>
</evidence>
<dbReference type="NCBIfam" id="TIGR04014">
    <property type="entry name" value="B12_SAM_MJ_0865"/>
    <property type="match status" value="1"/>
</dbReference>
<evidence type="ECO:0000256" key="3">
    <source>
        <dbReference type="ARBA" id="ARBA00022691"/>
    </source>
</evidence>
<dbReference type="SFLD" id="SFLDS00029">
    <property type="entry name" value="Radical_SAM"/>
    <property type="match status" value="1"/>
</dbReference>
<dbReference type="InterPro" id="IPR023404">
    <property type="entry name" value="rSAM_horseshoe"/>
</dbReference>
<evidence type="ECO:0000259" key="7">
    <source>
        <dbReference type="PROSITE" id="PS51918"/>
    </source>
</evidence>
<evidence type="ECO:0000313" key="8">
    <source>
        <dbReference type="EMBL" id="ADN36899.1"/>
    </source>
</evidence>
<evidence type="ECO:0000256" key="2">
    <source>
        <dbReference type="ARBA" id="ARBA00022485"/>
    </source>
</evidence>
<dbReference type="InterPro" id="IPR020612">
    <property type="entry name" value="Methylthiotransferase_CS"/>
</dbReference>
<dbReference type="SFLD" id="SFLDG01217">
    <property type="entry name" value="B12-binding_methylthiotransfer"/>
    <property type="match status" value="1"/>
</dbReference>
<dbReference type="eggNOG" id="arCOG01356">
    <property type="taxonomic scope" value="Archaea"/>
</dbReference>
<dbReference type="InterPro" id="IPR051198">
    <property type="entry name" value="BchE-like"/>
</dbReference>
<feature type="domain" description="Radical SAM core" evidence="7">
    <location>
        <begin position="154"/>
        <end position="390"/>
    </location>
</feature>
<dbReference type="KEGG" id="mpi:Mpet_2151"/>
<evidence type="ECO:0000256" key="6">
    <source>
        <dbReference type="ARBA" id="ARBA00023014"/>
    </source>
</evidence>
<dbReference type="PANTHER" id="PTHR43409:SF17">
    <property type="entry name" value="METHYLTHIOTRANSFERASE MJ0865-RELATED"/>
    <property type="match status" value="1"/>
</dbReference>
<keyword evidence="3" id="KW-0949">S-adenosyl-L-methionine</keyword>
<dbReference type="SUPFAM" id="SSF102114">
    <property type="entry name" value="Radical SAM enzymes"/>
    <property type="match status" value="1"/>
</dbReference>
<dbReference type="STRING" id="679926.Mpet_2151"/>
<dbReference type="SFLD" id="SFLDG01082">
    <property type="entry name" value="B12-binding_domain_containing"/>
    <property type="match status" value="1"/>
</dbReference>
<keyword evidence="4" id="KW-0479">Metal-binding</keyword>
<protein>
    <submittedName>
        <fullName evidence="8">Radical SAM domain protein</fullName>
    </submittedName>
</protein>
<dbReference type="GO" id="GO:0051539">
    <property type="term" value="F:4 iron, 4 sulfur cluster binding"/>
    <property type="evidence" value="ECO:0007669"/>
    <property type="project" value="UniProtKB-KW"/>
</dbReference>
<comment type="cofactor">
    <cofactor evidence="1">
        <name>[4Fe-4S] cluster</name>
        <dbReference type="ChEBI" id="CHEBI:49883"/>
    </cofactor>
</comment>
<reference evidence="8 9" key="1">
    <citation type="journal article" date="2010" name="Stand. Genomic Sci.">
        <title>Complete genome sequence of Methanoplanus petrolearius type strain (SEBR 4847).</title>
        <authorList>
            <person name="Brambilla E."/>
            <person name="Djao O.D."/>
            <person name="Daligault H."/>
            <person name="Lapidus A."/>
            <person name="Lucas S."/>
            <person name="Hammon N."/>
            <person name="Nolan M."/>
            <person name="Tice H."/>
            <person name="Cheng J.F."/>
            <person name="Han C."/>
            <person name="Tapia R."/>
            <person name="Goodwin L."/>
            <person name="Pitluck S."/>
            <person name="Liolios K."/>
            <person name="Ivanova N."/>
            <person name="Mavromatis K."/>
            <person name="Mikhailova N."/>
            <person name="Pati A."/>
            <person name="Chen A."/>
            <person name="Palaniappan K."/>
            <person name="Land M."/>
            <person name="Hauser L."/>
            <person name="Chang Y.J."/>
            <person name="Jeffries C.D."/>
            <person name="Rohde M."/>
            <person name="Spring S."/>
            <person name="Sikorski J."/>
            <person name="Goker M."/>
            <person name="Woyke T."/>
            <person name="Bristow J."/>
            <person name="Eisen J.A."/>
            <person name="Markowitz V."/>
            <person name="Hugenholtz P."/>
            <person name="Kyrpides N.C."/>
            <person name="Klenk H.P."/>
        </authorList>
    </citation>
    <scope>NUCLEOTIDE SEQUENCE [LARGE SCALE GENOMIC DNA]</scope>
    <source>
        <strain evidence="9">DSM 11571 / OCM 486 / SEBR 4847</strain>
    </source>
</reference>
<dbReference type="PROSITE" id="PS51918">
    <property type="entry name" value="RADICAL_SAM"/>
    <property type="match status" value="1"/>
</dbReference>
<dbReference type="SMART" id="SM00729">
    <property type="entry name" value="Elp3"/>
    <property type="match status" value="1"/>
</dbReference>
<keyword evidence="2" id="KW-0004">4Fe-4S</keyword>
<dbReference type="Gene3D" id="3.40.50.280">
    <property type="entry name" value="Cobalamin-binding domain"/>
    <property type="match status" value="1"/>
</dbReference>
<sequence length="437" mass="48471">MKFTVVSPEIYTYGAMLIGGVLRDEGYNVSLSTKLSVKPKETLMLSLFSTQHLLSDEIKKLVKDHRSKGGKVYVGGPVSAYFEMVLGELEPDCVCVGEGEETVKKLAGDGVSNDFPGLAFYDDGSEIVFTGKAERVDVNKRPLPLIPPDIGSQDIRGASAYIETHRGCTGGCTFCQVPRYFGRDIQSRSVEDILKEVREFKKRGAKRLSVSGGTGSLFQYKNGEINEEKFIELMKGMAEIMGPKNISSPDIRVDCISDNILEAIRNYTIGWIFFGLESGSDRVLKKMGKGATANQAAEAVAACHEHGLKAAGSFIVGYPGETEEDYEMTKDFITMNQLDDVFISIAEPIPKTPLADLVLRTPDEENPVFVPHTDEYKALKITEAEARSFDLMMHADLFRTNMRPVTNDIFDIYLKNVRKDGDDIRRATAVLRKYYGE</sequence>
<dbReference type="OrthoDB" id="358785at2157"/>
<organism evidence="8 9">
    <name type="scientific">Methanolacinia petrolearia (strain DSM 11571 / OCM 486 / SEBR 4847)</name>
    <name type="common">Methanoplanus petrolearius</name>
    <dbReference type="NCBI Taxonomy" id="679926"/>
    <lineage>
        <taxon>Archaea</taxon>
        <taxon>Methanobacteriati</taxon>
        <taxon>Methanobacteriota</taxon>
        <taxon>Stenosarchaea group</taxon>
        <taxon>Methanomicrobia</taxon>
        <taxon>Methanomicrobiales</taxon>
        <taxon>Methanomicrobiaceae</taxon>
        <taxon>Methanolacinia</taxon>
    </lineage>
</organism>
<dbReference type="InterPro" id="IPR007197">
    <property type="entry name" value="rSAM"/>
</dbReference>
<evidence type="ECO:0000256" key="5">
    <source>
        <dbReference type="ARBA" id="ARBA00023004"/>
    </source>
</evidence>
<proteinExistence type="predicted"/>
<dbReference type="GeneID" id="9744634"/>
<dbReference type="InterPro" id="IPR023979">
    <property type="entry name" value="CHP04014_B12-bd/rSAM"/>
</dbReference>
<dbReference type="PANTHER" id="PTHR43409">
    <property type="entry name" value="ANAEROBIC MAGNESIUM-PROTOPORPHYRIN IX MONOMETHYL ESTER CYCLASE-RELATED"/>
    <property type="match status" value="1"/>
</dbReference>
<name>E1RK86_METP4</name>
<dbReference type="EMBL" id="CP002117">
    <property type="protein sequence ID" value="ADN36899.1"/>
    <property type="molecule type" value="Genomic_DNA"/>
</dbReference>